<feature type="region of interest" description="Disordered" evidence="1">
    <location>
        <begin position="44"/>
        <end position="74"/>
    </location>
</feature>
<feature type="region of interest" description="Disordered" evidence="1">
    <location>
        <begin position="1"/>
        <end position="29"/>
    </location>
</feature>
<proteinExistence type="predicted"/>
<gene>
    <name evidence="2" type="ORF">G2W53_039982</name>
</gene>
<protein>
    <submittedName>
        <fullName evidence="2">Uncharacterized protein</fullName>
    </submittedName>
</protein>
<dbReference type="Proteomes" id="UP000634136">
    <property type="component" value="Unassembled WGS sequence"/>
</dbReference>
<dbReference type="EMBL" id="JAAIUW010000012">
    <property type="protein sequence ID" value="KAF7807821.1"/>
    <property type="molecule type" value="Genomic_DNA"/>
</dbReference>
<evidence type="ECO:0000313" key="2">
    <source>
        <dbReference type="EMBL" id="KAF7807821.1"/>
    </source>
</evidence>
<evidence type="ECO:0000313" key="3">
    <source>
        <dbReference type="Proteomes" id="UP000634136"/>
    </source>
</evidence>
<dbReference type="AlphaFoldDB" id="A0A834SQV3"/>
<reference evidence="2" key="1">
    <citation type="submission" date="2020-09" db="EMBL/GenBank/DDBJ databases">
        <title>Genome-Enabled Discovery of Anthraquinone Biosynthesis in Senna tora.</title>
        <authorList>
            <person name="Kang S.-H."/>
            <person name="Pandey R.P."/>
            <person name="Lee C.-M."/>
            <person name="Sim J.-S."/>
            <person name="Jeong J.-T."/>
            <person name="Choi B.-S."/>
            <person name="Jung M."/>
            <person name="Ginzburg D."/>
            <person name="Zhao K."/>
            <person name="Won S.Y."/>
            <person name="Oh T.-J."/>
            <person name="Yu Y."/>
            <person name="Kim N.-H."/>
            <person name="Lee O.R."/>
            <person name="Lee T.-H."/>
            <person name="Bashyal P."/>
            <person name="Kim T.-S."/>
            <person name="Lee W.-H."/>
            <person name="Kawkins C."/>
            <person name="Kim C.-K."/>
            <person name="Kim J.S."/>
            <person name="Ahn B.O."/>
            <person name="Rhee S.Y."/>
            <person name="Sohng J.K."/>
        </authorList>
    </citation>
    <scope>NUCLEOTIDE SEQUENCE</scope>
    <source>
        <tissue evidence="2">Leaf</tissue>
    </source>
</reference>
<sequence>MESKIEGNLSPNRRCRRRTKREEVTRRSRDERLFSDGEVLPWLIGDGEPRTSGSGKRQAREGAARNVCSEEWLG</sequence>
<organism evidence="2 3">
    <name type="scientific">Senna tora</name>
    <dbReference type="NCBI Taxonomy" id="362788"/>
    <lineage>
        <taxon>Eukaryota</taxon>
        <taxon>Viridiplantae</taxon>
        <taxon>Streptophyta</taxon>
        <taxon>Embryophyta</taxon>
        <taxon>Tracheophyta</taxon>
        <taxon>Spermatophyta</taxon>
        <taxon>Magnoliopsida</taxon>
        <taxon>eudicotyledons</taxon>
        <taxon>Gunneridae</taxon>
        <taxon>Pentapetalae</taxon>
        <taxon>rosids</taxon>
        <taxon>fabids</taxon>
        <taxon>Fabales</taxon>
        <taxon>Fabaceae</taxon>
        <taxon>Caesalpinioideae</taxon>
        <taxon>Cassia clade</taxon>
        <taxon>Senna</taxon>
    </lineage>
</organism>
<feature type="compositionally biased region" description="Basic and acidic residues" evidence="1">
    <location>
        <begin position="20"/>
        <end position="29"/>
    </location>
</feature>
<evidence type="ECO:0000256" key="1">
    <source>
        <dbReference type="SAM" id="MobiDB-lite"/>
    </source>
</evidence>
<name>A0A834SQV3_9FABA</name>
<keyword evidence="3" id="KW-1185">Reference proteome</keyword>
<accession>A0A834SQV3</accession>
<comment type="caution">
    <text evidence="2">The sequence shown here is derived from an EMBL/GenBank/DDBJ whole genome shotgun (WGS) entry which is preliminary data.</text>
</comment>